<organism evidence="1 2">
    <name type="scientific">Camellia lanceoleosa</name>
    <dbReference type="NCBI Taxonomy" id="1840588"/>
    <lineage>
        <taxon>Eukaryota</taxon>
        <taxon>Viridiplantae</taxon>
        <taxon>Streptophyta</taxon>
        <taxon>Embryophyta</taxon>
        <taxon>Tracheophyta</taxon>
        <taxon>Spermatophyta</taxon>
        <taxon>Magnoliopsida</taxon>
        <taxon>eudicotyledons</taxon>
        <taxon>Gunneridae</taxon>
        <taxon>Pentapetalae</taxon>
        <taxon>asterids</taxon>
        <taxon>Ericales</taxon>
        <taxon>Theaceae</taxon>
        <taxon>Camellia</taxon>
    </lineage>
</organism>
<protein>
    <submittedName>
        <fullName evidence="1">Uncharacterized protein</fullName>
    </submittedName>
</protein>
<dbReference type="Proteomes" id="UP001060215">
    <property type="component" value="Chromosome 5"/>
</dbReference>
<reference evidence="1 2" key="1">
    <citation type="journal article" date="2022" name="Plant J.">
        <title>Chromosome-level genome of Camellia lanceoleosa provides a valuable resource for understanding genome evolution and self-incompatibility.</title>
        <authorList>
            <person name="Gong W."/>
            <person name="Xiao S."/>
            <person name="Wang L."/>
            <person name="Liao Z."/>
            <person name="Chang Y."/>
            <person name="Mo W."/>
            <person name="Hu G."/>
            <person name="Li W."/>
            <person name="Zhao G."/>
            <person name="Zhu H."/>
            <person name="Hu X."/>
            <person name="Ji K."/>
            <person name="Xiang X."/>
            <person name="Song Q."/>
            <person name="Yuan D."/>
            <person name="Jin S."/>
            <person name="Zhang L."/>
        </authorList>
    </citation>
    <scope>NUCLEOTIDE SEQUENCE [LARGE SCALE GENOMIC DNA]</scope>
    <source>
        <strain evidence="1">SQ_2022a</strain>
    </source>
</reference>
<accession>A0ACC0HBL2</accession>
<name>A0ACC0HBL2_9ERIC</name>
<sequence>MIEAIHVNKLNHKEFRKCDDLVAKIIRTYDPRENSFRIGGAMLKFASSDVKVDRLRSFEYEREMLGADVVVFGDVQSDVVDCVGGDDAFVDEIEGDGAHNVEAMHTDDVKFGFGVVREECSSWEGQKADIAVGGNPTDVLRGSTFVKNNEGVKVSKVDEYGSAIAKLELDNKRKDELIAFLEGEVAGLKNKLEAQAVNIVGGFECVLGIKNEEVEKLKKENSELRRSVLVLEDQLADRDVHVVTQAFRDVDVRRDGVGSSDAGVKVGGEIVYNVSPIRAGIRGTYMCNEGVGKSVGCDVVDSGGDQCVRTGGGFGNVDLCDMDEGVIVPGGQTSFVRNIKNKVRQERKLPDFEYPILHGPNKKSVTDAGNVVRRDDCVNNAGVIDVDAVVVKGSKWSGFDINNRLGVWKMMTVDEKCRIKQGYDRHGDRAVMWEDCDAGVVVDFSDVKNLIRQGSLCGNVIDGYVELLKSEHARMYGDDELADKSYFFSSVCLDMVKSDDVRGREKFVRTNVSAATDCRFIHFPMCHDGHWTLVVYDTEDGTWKHYNPMRQHGDRADVHHNVATLLKERVSEVMMQTLREFGLDEQSILANFSSSPEAVANCPQQKPGTLDCGVIVCAIMRQYVHRVIVERSLHGSNCIILRANMVKAFVNDPARGLKE</sequence>
<gene>
    <name evidence="1" type="ORF">LOK49_LG06G01155</name>
</gene>
<evidence type="ECO:0000313" key="1">
    <source>
        <dbReference type="EMBL" id="KAI8009780.1"/>
    </source>
</evidence>
<evidence type="ECO:0000313" key="2">
    <source>
        <dbReference type="Proteomes" id="UP001060215"/>
    </source>
</evidence>
<comment type="caution">
    <text evidence="1">The sequence shown here is derived from an EMBL/GenBank/DDBJ whole genome shotgun (WGS) entry which is preliminary data.</text>
</comment>
<dbReference type="EMBL" id="CM045762">
    <property type="protein sequence ID" value="KAI8009780.1"/>
    <property type="molecule type" value="Genomic_DNA"/>
</dbReference>
<keyword evidence="2" id="KW-1185">Reference proteome</keyword>
<proteinExistence type="predicted"/>